<dbReference type="Pfam" id="PF14281">
    <property type="entry name" value="PDDEXK_4"/>
    <property type="match status" value="1"/>
</dbReference>
<sequence length="328" mass="38840">MNKTPNLFQWATSELSQDAFLCWFLDWTHPAYKGVNTLLTDSATNFINLMTNGEIKSIDSLTIKRQFKSIDIVIVINDEHVILIEDKVHSKEHGNQLSRYKKLLENEYADKTIYPIYLKTGDQSRYKSANDNGYKIIRRKDLLDVLEEGIQSGIDNSIYVDFTNFLKRRRSSVQSYLTLPFEDWHWDSWKGFYQNIQKGFNDGTWDYVPQRNGGFLGYWWHWNSGKIDDVSFEYYLQLEHTKLCIKIYVEGTKENKYHVRNKFRQKLYPLAEEHKIDIHQNGRIGKWMTVAALSNEYRIKDNSDVIDMKATIENLKRINNLMNDLKFD</sequence>
<dbReference type="AlphaFoldDB" id="A0A081D9J1"/>
<comment type="caution">
    <text evidence="1">The sequence shown here is derived from an EMBL/GenBank/DDBJ whole genome shotgun (WGS) entry which is preliminary data.</text>
</comment>
<evidence type="ECO:0000313" key="1">
    <source>
        <dbReference type="EMBL" id="GAK75587.1"/>
    </source>
</evidence>
<name>A0A081D9J1_NONUL</name>
<evidence type="ECO:0008006" key="3">
    <source>
        <dbReference type="Google" id="ProtNLM"/>
    </source>
</evidence>
<dbReference type="EMBL" id="BBLG01000002">
    <property type="protein sequence ID" value="GAK75587.1"/>
    <property type="molecule type" value="Genomic_DNA"/>
</dbReference>
<protein>
    <recommendedName>
        <fullName evidence="3">PD-(D/E)XK nuclease superfamily protein</fullName>
    </recommendedName>
</protein>
<organism evidence="1 2">
    <name type="scientific">Nonlabens ulvanivorans</name>
    <name type="common">Persicivirga ulvanivorans</name>
    <dbReference type="NCBI Taxonomy" id="906888"/>
    <lineage>
        <taxon>Bacteria</taxon>
        <taxon>Pseudomonadati</taxon>
        <taxon>Bacteroidota</taxon>
        <taxon>Flavobacteriia</taxon>
        <taxon>Flavobacteriales</taxon>
        <taxon>Flavobacteriaceae</taxon>
        <taxon>Nonlabens</taxon>
    </lineage>
</organism>
<evidence type="ECO:0000313" key="2">
    <source>
        <dbReference type="Proteomes" id="UP000028980"/>
    </source>
</evidence>
<dbReference type="InterPro" id="IPR029470">
    <property type="entry name" value="PDDEXK_4"/>
</dbReference>
<reference evidence="1 2" key="1">
    <citation type="journal article" date="2014" name="Genome Announc.">
        <title>Draft Genome Sequences of Marine Flavobacterium Nonlabens Strains NR17, NR24, NR27, NR32, NR33, and Ara13.</title>
        <authorList>
            <person name="Nakanishi M."/>
            <person name="Meirelles P."/>
            <person name="Suzuki R."/>
            <person name="Takatani N."/>
            <person name="Mino S."/>
            <person name="Suda W."/>
            <person name="Oshima K."/>
            <person name="Hattori M."/>
            <person name="Ohkuma M."/>
            <person name="Hosokawa M."/>
            <person name="Miyashita K."/>
            <person name="Thompson F.L."/>
            <person name="Niwa A."/>
            <person name="Sawabe T."/>
            <person name="Sawabe T."/>
        </authorList>
    </citation>
    <scope>NUCLEOTIDE SEQUENCE [LARGE SCALE GENOMIC DNA]</scope>
    <source>
        <strain evidence="2">JCM19296</strain>
    </source>
</reference>
<accession>A0A081D9J1</accession>
<dbReference type="Proteomes" id="UP000028980">
    <property type="component" value="Unassembled WGS sequence"/>
</dbReference>
<gene>
    <name evidence="1" type="ORF">JCM19296_1179</name>
</gene>
<proteinExistence type="predicted"/>